<accession>A0A1G9ZL50</accession>
<dbReference type="Proteomes" id="UP000183376">
    <property type="component" value="Chromosome I"/>
</dbReference>
<keyword evidence="3" id="KW-1185">Reference proteome</keyword>
<dbReference type="PANTHER" id="PTHR43798:SF33">
    <property type="entry name" value="HYDROLASE, PUTATIVE (AFU_ORTHOLOGUE AFUA_2G14860)-RELATED"/>
    <property type="match status" value="1"/>
</dbReference>
<dbReference type="GO" id="GO:0003824">
    <property type="term" value="F:catalytic activity"/>
    <property type="evidence" value="ECO:0007669"/>
    <property type="project" value="UniProtKB-ARBA"/>
</dbReference>
<dbReference type="GO" id="GO:0016020">
    <property type="term" value="C:membrane"/>
    <property type="evidence" value="ECO:0007669"/>
    <property type="project" value="TreeGrafter"/>
</dbReference>
<evidence type="ECO:0000259" key="1">
    <source>
        <dbReference type="Pfam" id="PF12697"/>
    </source>
</evidence>
<dbReference type="SUPFAM" id="SSF53474">
    <property type="entry name" value="alpha/beta-Hydrolases"/>
    <property type="match status" value="1"/>
</dbReference>
<protein>
    <submittedName>
        <fullName evidence="2">Pimeloyl-ACP methyl ester carboxylesterase</fullName>
    </submittedName>
</protein>
<proteinExistence type="predicted"/>
<organism evidence="2 3">
    <name type="scientific">Allokutzneria albata</name>
    <name type="common">Kibdelosporangium albatum</name>
    <dbReference type="NCBI Taxonomy" id="211114"/>
    <lineage>
        <taxon>Bacteria</taxon>
        <taxon>Bacillati</taxon>
        <taxon>Actinomycetota</taxon>
        <taxon>Actinomycetes</taxon>
        <taxon>Pseudonocardiales</taxon>
        <taxon>Pseudonocardiaceae</taxon>
        <taxon>Allokutzneria</taxon>
    </lineage>
</organism>
<dbReference type="EMBL" id="LT629701">
    <property type="protein sequence ID" value="SDN21805.1"/>
    <property type="molecule type" value="Genomic_DNA"/>
</dbReference>
<reference evidence="2 3" key="1">
    <citation type="submission" date="2016-10" db="EMBL/GenBank/DDBJ databases">
        <authorList>
            <person name="de Groot N.N."/>
        </authorList>
    </citation>
    <scope>NUCLEOTIDE SEQUENCE [LARGE SCALE GENOMIC DNA]</scope>
    <source>
        <strain evidence="2 3">DSM 44149</strain>
    </source>
</reference>
<dbReference type="InterPro" id="IPR000073">
    <property type="entry name" value="AB_hydrolase_1"/>
</dbReference>
<sequence>MPGPVPISARDFGGTGTPVVLLHGLGGSKDTWSAFAPMLTSRHRVIALDLRGHGDSGDAPWDWEGAIGDIARVVSHFALERPAVVGMSLGGGLAVLWGESHPRCPGVVNIDGGHRHISDPSQYSDTTGLDELNALFDAQAHQVERPGPEILRALRRGLADADLLARYEELRCPCLVLSATRGMPGMDAFENLGAVYRDGLNRELAEVANPRVEVVEFPGSHAMLFENPSEIAARVLAFLR</sequence>
<dbReference type="Pfam" id="PF12697">
    <property type="entry name" value="Abhydrolase_6"/>
    <property type="match status" value="1"/>
</dbReference>
<evidence type="ECO:0000313" key="3">
    <source>
        <dbReference type="Proteomes" id="UP000183376"/>
    </source>
</evidence>
<dbReference type="PANTHER" id="PTHR43798">
    <property type="entry name" value="MONOACYLGLYCEROL LIPASE"/>
    <property type="match status" value="1"/>
</dbReference>
<dbReference type="InterPro" id="IPR029058">
    <property type="entry name" value="AB_hydrolase_fold"/>
</dbReference>
<dbReference type="Gene3D" id="3.40.50.1820">
    <property type="entry name" value="alpha/beta hydrolase"/>
    <property type="match status" value="1"/>
</dbReference>
<name>A0A1G9ZL50_ALLAB</name>
<dbReference type="STRING" id="211114.SAMN04489726_5562"/>
<dbReference type="RefSeq" id="WP_162184848.1">
    <property type="nucleotide sequence ID" value="NZ_JOEF01000009.1"/>
</dbReference>
<dbReference type="AlphaFoldDB" id="A0A1G9ZL50"/>
<dbReference type="eggNOG" id="COG0596">
    <property type="taxonomic scope" value="Bacteria"/>
</dbReference>
<gene>
    <name evidence="2" type="ORF">SAMN04489726_5562</name>
</gene>
<dbReference type="InterPro" id="IPR050266">
    <property type="entry name" value="AB_hydrolase_sf"/>
</dbReference>
<feature type="domain" description="AB hydrolase-1" evidence="1">
    <location>
        <begin position="19"/>
        <end position="233"/>
    </location>
</feature>
<evidence type="ECO:0000313" key="2">
    <source>
        <dbReference type="EMBL" id="SDN21805.1"/>
    </source>
</evidence>